<dbReference type="Proteomes" id="UP001241988">
    <property type="component" value="Unassembled WGS sequence"/>
</dbReference>
<gene>
    <name evidence="2" type="ORF">QOZ98_000022</name>
</gene>
<accession>A0ABU0GPD3</accession>
<reference evidence="2 3" key="1">
    <citation type="submission" date="2023-07" db="EMBL/GenBank/DDBJ databases">
        <title>Genomic Encyclopedia of Type Strains, Phase IV (KMG-IV): sequencing the most valuable type-strain genomes for metagenomic binning, comparative biology and taxonomic classification.</title>
        <authorList>
            <person name="Goeker M."/>
        </authorList>
    </citation>
    <scope>NUCLEOTIDE SEQUENCE [LARGE SCALE GENOMIC DNA]</scope>
    <source>
        <strain evidence="2 3">DSM 16419</strain>
    </source>
</reference>
<dbReference type="RefSeq" id="WP_308785532.1">
    <property type="nucleotide sequence ID" value="NZ_JAUSWB010000001.1"/>
</dbReference>
<feature type="transmembrane region" description="Helical" evidence="1">
    <location>
        <begin position="173"/>
        <end position="195"/>
    </location>
</feature>
<evidence type="ECO:0000256" key="1">
    <source>
        <dbReference type="SAM" id="Phobius"/>
    </source>
</evidence>
<comment type="caution">
    <text evidence="2">The sequence shown here is derived from an EMBL/GenBank/DDBJ whole genome shotgun (WGS) entry which is preliminary data.</text>
</comment>
<keyword evidence="3" id="KW-1185">Reference proteome</keyword>
<feature type="transmembrane region" description="Helical" evidence="1">
    <location>
        <begin position="82"/>
        <end position="105"/>
    </location>
</feature>
<proteinExistence type="predicted"/>
<keyword evidence="1" id="KW-0812">Transmembrane</keyword>
<name>A0ABU0GPD3_9BACL</name>
<organism evidence="2 3">
    <name type="scientific">Planomicrobium stackebrandtii</name>
    <dbReference type="NCBI Taxonomy" id="253160"/>
    <lineage>
        <taxon>Bacteria</taxon>
        <taxon>Bacillati</taxon>
        <taxon>Bacillota</taxon>
        <taxon>Bacilli</taxon>
        <taxon>Bacillales</taxon>
        <taxon>Caryophanaceae</taxon>
        <taxon>Planomicrobium</taxon>
    </lineage>
</organism>
<evidence type="ECO:0000313" key="3">
    <source>
        <dbReference type="Proteomes" id="UP001241988"/>
    </source>
</evidence>
<feature type="transmembrane region" description="Helical" evidence="1">
    <location>
        <begin position="141"/>
        <end position="167"/>
    </location>
</feature>
<feature type="transmembrane region" description="Helical" evidence="1">
    <location>
        <begin position="54"/>
        <end position="75"/>
    </location>
</feature>
<evidence type="ECO:0000313" key="2">
    <source>
        <dbReference type="EMBL" id="MDQ0427197.1"/>
    </source>
</evidence>
<protein>
    <submittedName>
        <fullName evidence="2">Uncharacterized protein</fullName>
    </submittedName>
</protein>
<feature type="transmembrane region" description="Helical" evidence="1">
    <location>
        <begin position="117"/>
        <end position="134"/>
    </location>
</feature>
<keyword evidence="1" id="KW-1133">Transmembrane helix</keyword>
<dbReference type="EMBL" id="JAUSWB010000001">
    <property type="protein sequence ID" value="MDQ0427197.1"/>
    <property type="molecule type" value="Genomic_DNA"/>
</dbReference>
<keyword evidence="1" id="KW-0472">Membrane</keyword>
<sequence>MKWFMRFLISAVAAVMAAASIELGIYGVYAFYLNEVVQMPSPEAGSFGPIFDLFMFLIYSALFLVLLLFIIFLIFYKRLNMLGLLLGAGFGFWLVRLLQLLNQWIRPYSGNSDSLYVYLNVLVFVCMLVGLFFIKHDTKRFSLAGTVAGAASGLLLSYGAVIVYRWVDNTLTSFLYFDLLETTVVIFGILVFTLIGNRVGKKNLR</sequence>